<keyword evidence="3" id="KW-1185">Reference proteome</keyword>
<feature type="compositionally biased region" description="Polar residues" evidence="1">
    <location>
        <begin position="34"/>
        <end position="44"/>
    </location>
</feature>
<organism evidence="2 3">
    <name type="scientific">Caenorhabditis japonica</name>
    <dbReference type="NCBI Taxonomy" id="281687"/>
    <lineage>
        <taxon>Eukaryota</taxon>
        <taxon>Metazoa</taxon>
        <taxon>Ecdysozoa</taxon>
        <taxon>Nematoda</taxon>
        <taxon>Chromadorea</taxon>
        <taxon>Rhabditida</taxon>
        <taxon>Rhabditina</taxon>
        <taxon>Rhabditomorpha</taxon>
        <taxon>Rhabditoidea</taxon>
        <taxon>Rhabditidae</taxon>
        <taxon>Peloderinae</taxon>
        <taxon>Caenorhabditis</taxon>
    </lineage>
</organism>
<dbReference type="EnsemblMetazoa" id="CJA31650.1">
    <property type="protein sequence ID" value="CJA31650.1"/>
    <property type="gene ID" value="WBGene00207497"/>
</dbReference>
<dbReference type="OMA" id="PMVMAFN"/>
<dbReference type="Proteomes" id="UP000005237">
    <property type="component" value="Unassembled WGS sequence"/>
</dbReference>
<feature type="region of interest" description="Disordered" evidence="1">
    <location>
        <begin position="1"/>
        <end position="70"/>
    </location>
</feature>
<protein>
    <submittedName>
        <fullName evidence="2">Uncharacterized protein</fullName>
    </submittedName>
</protein>
<evidence type="ECO:0000313" key="2">
    <source>
        <dbReference type="EnsemblMetazoa" id="CJA31650.1"/>
    </source>
</evidence>
<evidence type="ECO:0000313" key="3">
    <source>
        <dbReference type="Proteomes" id="UP000005237"/>
    </source>
</evidence>
<reference evidence="2" key="2">
    <citation type="submission" date="2022-06" db="UniProtKB">
        <authorList>
            <consortium name="EnsemblMetazoa"/>
        </authorList>
    </citation>
    <scope>IDENTIFICATION</scope>
    <source>
        <strain evidence="2">DF5081</strain>
    </source>
</reference>
<accession>A0A8R1E9R3</accession>
<sequence length="89" mass="9887">MQCKSEPKKGTVASSDSAKAKLALKKKTVEELTEQANRKTMSTESVEEPPPLDKRPSESSLNQLNDELKKVPVVRAFNSAENHHIRDAK</sequence>
<proteinExistence type="predicted"/>
<reference evidence="3" key="1">
    <citation type="submission" date="2010-08" db="EMBL/GenBank/DDBJ databases">
        <authorList>
            <consortium name="Caenorhabditis japonica Sequencing Consortium"/>
            <person name="Wilson R.K."/>
        </authorList>
    </citation>
    <scope>NUCLEOTIDE SEQUENCE [LARGE SCALE GENOMIC DNA]</scope>
    <source>
        <strain evidence="3">DF5081</strain>
    </source>
</reference>
<evidence type="ECO:0000256" key="1">
    <source>
        <dbReference type="SAM" id="MobiDB-lite"/>
    </source>
</evidence>
<dbReference type="AlphaFoldDB" id="A0A8R1E9R3"/>
<name>A0A8R1E9R3_CAEJA</name>